<feature type="region of interest" description="Disordered" evidence="1">
    <location>
        <begin position="163"/>
        <end position="183"/>
    </location>
</feature>
<dbReference type="SUPFAM" id="SSF51905">
    <property type="entry name" value="FAD/NAD(P)-binding domain"/>
    <property type="match status" value="1"/>
</dbReference>
<organism evidence="2 3">
    <name type="scientific">Rhodotorula paludigena</name>
    <dbReference type="NCBI Taxonomy" id="86838"/>
    <lineage>
        <taxon>Eukaryota</taxon>
        <taxon>Fungi</taxon>
        <taxon>Dikarya</taxon>
        <taxon>Basidiomycota</taxon>
        <taxon>Pucciniomycotina</taxon>
        <taxon>Microbotryomycetes</taxon>
        <taxon>Sporidiobolales</taxon>
        <taxon>Sporidiobolaceae</taxon>
        <taxon>Rhodotorula</taxon>
    </lineage>
</organism>
<proteinExistence type="predicted"/>
<comment type="caution">
    <text evidence="2">The sequence shown here is derived from an EMBL/GenBank/DDBJ whole genome shotgun (WGS) entry which is preliminary data.</text>
</comment>
<protein>
    <recommendedName>
        <fullName evidence="4">L-ornithine N(5)-oxygenase</fullName>
    </recommendedName>
</protein>
<evidence type="ECO:0000313" key="3">
    <source>
        <dbReference type="Proteomes" id="UP001342314"/>
    </source>
</evidence>
<dbReference type="PANTHER" id="PTHR38663:SF1">
    <property type="entry name" value="L-ORNITHINE N(5)-MONOOXYGENASE"/>
    <property type="match status" value="1"/>
</dbReference>
<evidence type="ECO:0008006" key="4">
    <source>
        <dbReference type="Google" id="ProtNLM"/>
    </source>
</evidence>
<dbReference type="Proteomes" id="UP001342314">
    <property type="component" value="Unassembled WGS sequence"/>
</dbReference>
<evidence type="ECO:0000256" key="1">
    <source>
        <dbReference type="SAM" id="MobiDB-lite"/>
    </source>
</evidence>
<dbReference type="PANTHER" id="PTHR38663">
    <property type="match status" value="1"/>
</dbReference>
<name>A0AAV5GHR0_9BASI</name>
<evidence type="ECO:0000313" key="2">
    <source>
        <dbReference type="EMBL" id="GJN92151.1"/>
    </source>
</evidence>
<feature type="region of interest" description="Disordered" evidence="1">
    <location>
        <begin position="688"/>
        <end position="719"/>
    </location>
</feature>
<dbReference type="AlphaFoldDB" id="A0AAV5GHR0"/>
<feature type="compositionally biased region" description="Basic and acidic residues" evidence="1">
    <location>
        <begin position="703"/>
        <end position="712"/>
    </location>
</feature>
<dbReference type="Gene3D" id="3.50.50.60">
    <property type="entry name" value="FAD/NAD(P)-binding domain"/>
    <property type="match status" value="1"/>
</dbReference>
<feature type="compositionally biased region" description="Gly residues" evidence="1">
    <location>
        <begin position="688"/>
        <end position="697"/>
    </location>
</feature>
<keyword evidence="3" id="KW-1185">Reference proteome</keyword>
<reference evidence="2 3" key="1">
    <citation type="submission" date="2021-12" db="EMBL/GenBank/DDBJ databases">
        <title>High titer production of polyol ester of fatty acids by Rhodotorula paludigena BS15 towards product separation-free biomass refinery.</title>
        <authorList>
            <person name="Mano J."/>
            <person name="Ono H."/>
            <person name="Tanaka T."/>
            <person name="Naito K."/>
            <person name="Sushida H."/>
            <person name="Ike M."/>
            <person name="Tokuyasu K."/>
            <person name="Kitaoka M."/>
        </authorList>
    </citation>
    <scope>NUCLEOTIDE SEQUENCE [LARGE SCALE GENOMIC DNA]</scope>
    <source>
        <strain evidence="2 3">BS15</strain>
    </source>
</reference>
<sequence length="726" mass="78658">MYSRSFCLAHTSFTMLPTQPVLSPALDVSDVSPLSLPGSPGSPASPSPSEFSLTAVDLTSSDDDTSSVNTADSCTSECCLPPVDDKSASFPPKVGANAAPSSTVLIDQSAYSPLLIIGAGPHALALAARLSEPRPAALYSDLEHARLSWLKREQTATLNGLDAAGGVASGRRQKERRQAVKGHWGARKLVEPEQVTLAGAPAAGEPEASTARAIQVLDSSGSEWMTRWNGFFSGLRIQHLRSPMLFHPAPADADALVAYARRMGREAELMPVKNVVGAERSKYQRKKTPSRVGRAAMINERDRDDYFRPSTPLFHSFICSELIDRYHVAPLVSHATVTSVSYGPLHVRGREPSQGFVVESVRPDGTREIRGAKAVAMAIGPSTRPNVPAVIRDALPPMPDVLGEGGQAPWNREAICGEGWCHSSAFALPGCRPVDGLLGEKLRRGEPTRAVVIGGGLTSAQIVDSLIASGVTTVTLLSRSHLKVKHFDFDLPWVAKYANVEKMAFYREDDLSERFEMIRRARNGGSMNPQFYHLTQKHAKSGRLDLRTLTHVERAAWDGERKKWRFEVVTTPDRRKVKGDVDNGAADPVHAVLEDVDFLVCSTGSELDLAKVDFVRPLMQSHPVELVHGLPALTQDLQWRKDVPFFVMGAYSMLELGPDALNLSGTRIGAERVAHRLGTLGIFDEMDGGGLQPGPGAKGRARRMAEKEHRSGGEGNFFDGLAEVEA</sequence>
<dbReference type="EMBL" id="BQKY01000010">
    <property type="protein sequence ID" value="GJN92151.1"/>
    <property type="molecule type" value="Genomic_DNA"/>
</dbReference>
<dbReference type="InterPro" id="IPR036188">
    <property type="entry name" value="FAD/NAD-bd_sf"/>
</dbReference>
<accession>A0AAV5GHR0</accession>
<gene>
    <name evidence="2" type="ORF">Rhopal_005181-T1</name>
</gene>
<feature type="region of interest" description="Disordered" evidence="1">
    <location>
        <begin position="29"/>
        <end position="52"/>
    </location>
</feature>
<feature type="compositionally biased region" description="Low complexity" evidence="1">
    <location>
        <begin position="32"/>
        <end position="52"/>
    </location>
</feature>